<dbReference type="PANTHER" id="PTHR43781:SF1">
    <property type="entry name" value="SACCHAROPINE DEHYDROGENASE"/>
    <property type="match status" value="1"/>
</dbReference>
<dbReference type="PANTHER" id="PTHR43781">
    <property type="entry name" value="SACCHAROPINE DEHYDROGENASE"/>
    <property type="match status" value="1"/>
</dbReference>
<feature type="domain" description="Saccharopine dehydrogenase NADP binding" evidence="1">
    <location>
        <begin position="11"/>
        <end position="129"/>
    </location>
</feature>
<dbReference type="Gene3D" id="3.40.50.720">
    <property type="entry name" value="NAD(P)-binding Rossmann-like Domain"/>
    <property type="match status" value="1"/>
</dbReference>
<organism evidence="2 3">
    <name type="scientific">Mesorhizobium tianshanense</name>
    <dbReference type="NCBI Taxonomy" id="39844"/>
    <lineage>
        <taxon>Bacteria</taxon>
        <taxon>Pseudomonadati</taxon>
        <taxon>Pseudomonadota</taxon>
        <taxon>Alphaproteobacteria</taxon>
        <taxon>Hyphomicrobiales</taxon>
        <taxon>Phyllobacteriaceae</taxon>
        <taxon>Mesorhizobium</taxon>
    </lineage>
</organism>
<dbReference type="SUPFAM" id="SSF51735">
    <property type="entry name" value="NAD(P)-binding Rossmann-fold domains"/>
    <property type="match status" value="1"/>
</dbReference>
<keyword evidence="3" id="KW-1185">Reference proteome</keyword>
<evidence type="ECO:0000313" key="3">
    <source>
        <dbReference type="Proteomes" id="UP000317122"/>
    </source>
</evidence>
<dbReference type="InterPro" id="IPR005097">
    <property type="entry name" value="Sacchrp_dh_NADP-bd"/>
</dbReference>
<dbReference type="RefSeq" id="WP_162458078.1">
    <property type="nucleotide sequence ID" value="NZ_VLKT01000038.1"/>
</dbReference>
<gene>
    <name evidence="2" type="ORF">IQ26_05237</name>
</gene>
<evidence type="ECO:0000313" key="2">
    <source>
        <dbReference type="EMBL" id="TWI28359.1"/>
    </source>
</evidence>
<dbReference type="Pfam" id="PF03435">
    <property type="entry name" value="Sacchrp_dh_NADP"/>
    <property type="match status" value="1"/>
</dbReference>
<dbReference type="EMBL" id="VLKT01000038">
    <property type="protein sequence ID" value="TWI28359.1"/>
    <property type="molecule type" value="Genomic_DNA"/>
</dbReference>
<evidence type="ECO:0000259" key="1">
    <source>
        <dbReference type="Pfam" id="PF03435"/>
    </source>
</evidence>
<dbReference type="AlphaFoldDB" id="A0A562N861"/>
<proteinExistence type="predicted"/>
<dbReference type="InterPro" id="IPR036291">
    <property type="entry name" value="NAD(P)-bd_dom_sf"/>
</dbReference>
<name>A0A562N861_9HYPH</name>
<reference evidence="2 3" key="1">
    <citation type="journal article" date="2015" name="Stand. Genomic Sci.">
        <title>Genomic Encyclopedia of Bacterial and Archaeal Type Strains, Phase III: the genomes of soil and plant-associated and newly described type strains.</title>
        <authorList>
            <person name="Whitman W.B."/>
            <person name="Woyke T."/>
            <person name="Klenk H.P."/>
            <person name="Zhou Y."/>
            <person name="Lilburn T.G."/>
            <person name="Beck B.J."/>
            <person name="De Vos P."/>
            <person name="Vandamme P."/>
            <person name="Eisen J.A."/>
            <person name="Garrity G."/>
            <person name="Hugenholtz P."/>
            <person name="Kyrpides N.C."/>
        </authorList>
    </citation>
    <scope>NUCLEOTIDE SEQUENCE [LARGE SCALE GENOMIC DNA]</scope>
    <source>
        <strain evidence="2 3">CGMCC 1.2546</strain>
    </source>
</reference>
<accession>A0A562N861</accession>
<protein>
    <submittedName>
        <fullName evidence="2">Short subunit dehydrogenase-like uncharacterized protein</fullName>
    </submittedName>
</protein>
<dbReference type="Proteomes" id="UP000317122">
    <property type="component" value="Unassembled WGS sequence"/>
</dbReference>
<comment type="caution">
    <text evidence="2">The sequence shown here is derived from an EMBL/GenBank/DDBJ whole genome shotgun (WGS) entry which is preliminary data.</text>
</comment>
<dbReference type="OrthoDB" id="528778at2"/>
<sequence length="357" mass="37843">MNCSDPQSAGITIYGATGYTGRLIARHAVTLGLQPTLAGRNEERVAKLASELNCPSLTFPVASASQLTDCLRGFSTVLNCAGPFSQTAGPMMEACIAAGANYLDITGEIDVIERAASLSDRAKQAGVALIPAVGFDVVPSDCLAAMLAQRLPGAQRLELAFTALGGMSPGTTKTMIQALPSGGRARINGVIRRVPTAWKTMEVPFRHGKLMAMSIPWGDVASAYYSTGIPNIEVYTSAPPTQIARLRRIRFALPLLGIWPLKTLAMEWVDRNVKGPSDEVRATGRSSLWGRVTDASGKSVSATLETLSGYHLTALTAVAALQLSIARQVPCGFATASQAFGREFILNFPDTDIQWAA</sequence>